<protein>
    <submittedName>
        <fullName evidence="2">Uncharacterized protein</fullName>
    </submittedName>
</protein>
<dbReference type="Proteomes" id="UP000276133">
    <property type="component" value="Unassembled WGS sequence"/>
</dbReference>
<proteinExistence type="predicted"/>
<evidence type="ECO:0000313" key="3">
    <source>
        <dbReference type="Proteomes" id="UP000276133"/>
    </source>
</evidence>
<name>A0A3M7SPR2_BRAPC</name>
<feature type="transmembrane region" description="Helical" evidence="1">
    <location>
        <begin position="40"/>
        <end position="58"/>
    </location>
</feature>
<sequence length="105" mass="12300">MKEQKKEKKTKKKKTEEYVYLFVRKTAYPDTELIIEHWDIAISLIYITDLGLLIIILIGCRCGQFRTVRIVFLARLFVAIFVTNFIVGQNLRYRSLAVGAVRFVI</sequence>
<keyword evidence="1" id="KW-1133">Transmembrane helix</keyword>
<gene>
    <name evidence="2" type="ORF">BpHYR1_017246</name>
</gene>
<evidence type="ECO:0000256" key="1">
    <source>
        <dbReference type="SAM" id="Phobius"/>
    </source>
</evidence>
<dbReference type="AlphaFoldDB" id="A0A3M7SPR2"/>
<comment type="caution">
    <text evidence="2">The sequence shown here is derived from an EMBL/GenBank/DDBJ whole genome shotgun (WGS) entry which is preliminary data.</text>
</comment>
<keyword evidence="3" id="KW-1185">Reference proteome</keyword>
<reference evidence="2 3" key="1">
    <citation type="journal article" date="2018" name="Sci. Rep.">
        <title>Genomic signatures of local adaptation to the degree of environmental predictability in rotifers.</title>
        <authorList>
            <person name="Franch-Gras L."/>
            <person name="Hahn C."/>
            <person name="Garcia-Roger E.M."/>
            <person name="Carmona M.J."/>
            <person name="Serra M."/>
            <person name="Gomez A."/>
        </authorList>
    </citation>
    <scope>NUCLEOTIDE SEQUENCE [LARGE SCALE GENOMIC DNA]</scope>
    <source>
        <strain evidence="2">HYR1</strain>
    </source>
</reference>
<evidence type="ECO:0000313" key="2">
    <source>
        <dbReference type="EMBL" id="RNA37695.1"/>
    </source>
</evidence>
<keyword evidence="1" id="KW-0472">Membrane</keyword>
<accession>A0A3M7SPR2</accession>
<feature type="transmembrane region" description="Helical" evidence="1">
    <location>
        <begin position="70"/>
        <end position="87"/>
    </location>
</feature>
<dbReference type="EMBL" id="REGN01001004">
    <property type="protein sequence ID" value="RNA37695.1"/>
    <property type="molecule type" value="Genomic_DNA"/>
</dbReference>
<organism evidence="2 3">
    <name type="scientific">Brachionus plicatilis</name>
    <name type="common">Marine rotifer</name>
    <name type="synonym">Brachionus muelleri</name>
    <dbReference type="NCBI Taxonomy" id="10195"/>
    <lineage>
        <taxon>Eukaryota</taxon>
        <taxon>Metazoa</taxon>
        <taxon>Spiralia</taxon>
        <taxon>Gnathifera</taxon>
        <taxon>Rotifera</taxon>
        <taxon>Eurotatoria</taxon>
        <taxon>Monogononta</taxon>
        <taxon>Pseudotrocha</taxon>
        <taxon>Ploima</taxon>
        <taxon>Brachionidae</taxon>
        <taxon>Brachionus</taxon>
    </lineage>
</organism>
<keyword evidence="1" id="KW-0812">Transmembrane</keyword>